<dbReference type="AlphaFoldDB" id="A0ABD0UNW2"/>
<organism evidence="1 2">
    <name type="scientific">Dendrobium thyrsiflorum</name>
    <name type="common">Pinecone-like raceme dendrobium</name>
    <name type="synonym">Orchid</name>
    <dbReference type="NCBI Taxonomy" id="117978"/>
    <lineage>
        <taxon>Eukaryota</taxon>
        <taxon>Viridiplantae</taxon>
        <taxon>Streptophyta</taxon>
        <taxon>Embryophyta</taxon>
        <taxon>Tracheophyta</taxon>
        <taxon>Spermatophyta</taxon>
        <taxon>Magnoliopsida</taxon>
        <taxon>Liliopsida</taxon>
        <taxon>Asparagales</taxon>
        <taxon>Orchidaceae</taxon>
        <taxon>Epidendroideae</taxon>
        <taxon>Malaxideae</taxon>
        <taxon>Dendrobiinae</taxon>
        <taxon>Dendrobium</taxon>
    </lineage>
</organism>
<protein>
    <submittedName>
        <fullName evidence="1">Uncharacterized protein</fullName>
    </submittedName>
</protein>
<dbReference type="Proteomes" id="UP001552299">
    <property type="component" value="Unassembled WGS sequence"/>
</dbReference>
<evidence type="ECO:0000313" key="2">
    <source>
        <dbReference type="Proteomes" id="UP001552299"/>
    </source>
</evidence>
<comment type="caution">
    <text evidence="1">The sequence shown here is derived from an EMBL/GenBank/DDBJ whole genome shotgun (WGS) entry which is preliminary data.</text>
</comment>
<proteinExistence type="predicted"/>
<reference evidence="1 2" key="1">
    <citation type="journal article" date="2024" name="Plant Biotechnol. J.">
        <title>Dendrobium thyrsiflorum genome and its molecular insights into genes involved in important horticultural traits.</title>
        <authorList>
            <person name="Chen B."/>
            <person name="Wang J.Y."/>
            <person name="Zheng P.J."/>
            <person name="Li K.L."/>
            <person name="Liang Y.M."/>
            <person name="Chen X.F."/>
            <person name="Zhang C."/>
            <person name="Zhao X."/>
            <person name="He X."/>
            <person name="Zhang G.Q."/>
            <person name="Liu Z.J."/>
            <person name="Xu Q."/>
        </authorList>
    </citation>
    <scope>NUCLEOTIDE SEQUENCE [LARGE SCALE GENOMIC DNA]</scope>
    <source>
        <strain evidence="1">GZMU011</strain>
    </source>
</reference>
<evidence type="ECO:0000313" key="1">
    <source>
        <dbReference type="EMBL" id="KAL0912051.1"/>
    </source>
</evidence>
<gene>
    <name evidence="1" type="ORF">M5K25_017994</name>
</gene>
<keyword evidence="2" id="KW-1185">Reference proteome</keyword>
<name>A0ABD0UNW2_DENTH</name>
<dbReference type="EMBL" id="JANQDX010000014">
    <property type="protein sequence ID" value="KAL0912051.1"/>
    <property type="molecule type" value="Genomic_DNA"/>
</dbReference>
<sequence length="125" mass="13760">MSARQDGGRKICMRQCAHVAREMEIWVDVFLATDELGVKSVILIYSNFDGTFAETPGEGVEAEAPLECLPTAGASSSFHFDFDELEATKPAAQSATTANSSSFFHRFSPLTRRLLCGLRRDNPTR</sequence>
<accession>A0ABD0UNW2</accession>